<gene>
    <name evidence="1" type="ORF">RhiirA4_480164</name>
</gene>
<dbReference type="AlphaFoldDB" id="A0A2I1HHH7"/>
<name>A0A2I1HHH7_9GLOM</name>
<proteinExistence type="predicted"/>
<dbReference type="Proteomes" id="UP000234323">
    <property type="component" value="Unassembled WGS sequence"/>
</dbReference>
<keyword evidence="2" id="KW-1185">Reference proteome</keyword>
<dbReference type="VEuPathDB" id="FungiDB:RhiirA1_471298"/>
<protein>
    <submittedName>
        <fullName evidence="1">Uncharacterized protein</fullName>
    </submittedName>
</protein>
<evidence type="ECO:0000313" key="1">
    <source>
        <dbReference type="EMBL" id="PKY58333.1"/>
    </source>
</evidence>
<evidence type="ECO:0000313" key="2">
    <source>
        <dbReference type="Proteomes" id="UP000234323"/>
    </source>
</evidence>
<dbReference type="VEuPathDB" id="FungiDB:RhiirFUN_026752"/>
<dbReference type="EMBL" id="LLXI01002959">
    <property type="protein sequence ID" value="PKY58333.1"/>
    <property type="molecule type" value="Genomic_DNA"/>
</dbReference>
<comment type="caution">
    <text evidence="1">The sequence shown here is derived from an EMBL/GenBank/DDBJ whole genome shotgun (WGS) entry which is preliminary data.</text>
</comment>
<reference evidence="1 2" key="1">
    <citation type="submission" date="2015-10" db="EMBL/GenBank/DDBJ databases">
        <title>Genome analyses suggest a sexual origin of heterokaryosis in a supposedly ancient asexual fungus.</title>
        <authorList>
            <person name="Ropars J."/>
            <person name="Sedzielewska K."/>
            <person name="Noel J."/>
            <person name="Charron P."/>
            <person name="Farinelli L."/>
            <person name="Marton T."/>
            <person name="Kruger M."/>
            <person name="Pelin A."/>
            <person name="Brachmann A."/>
            <person name="Corradi N."/>
        </authorList>
    </citation>
    <scope>NUCLEOTIDE SEQUENCE [LARGE SCALE GENOMIC DNA]</scope>
    <source>
        <strain evidence="1 2">A4</strain>
    </source>
</reference>
<accession>A0A2I1HHH7</accession>
<organism evidence="1 2">
    <name type="scientific">Rhizophagus irregularis</name>
    <dbReference type="NCBI Taxonomy" id="588596"/>
    <lineage>
        <taxon>Eukaryota</taxon>
        <taxon>Fungi</taxon>
        <taxon>Fungi incertae sedis</taxon>
        <taxon>Mucoromycota</taxon>
        <taxon>Glomeromycotina</taxon>
        <taxon>Glomeromycetes</taxon>
        <taxon>Glomerales</taxon>
        <taxon>Glomeraceae</taxon>
        <taxon>Rhizophagus</taxon>
    </lineage>
</organism>
<sequence>MDLEQDHPKTKERIGQIIKELEIQHIIEESEYLQWENKLDEIKQAILEKQMPNINSNMQFEVLRNNVNLGNQRLLKEQNSWRSRDISLIVVILSSSLLLWEL</sequence>